<feature type="compositionally biased region" description="Low complexity" evidence="1">
    <location>
        <begin position="16"/>
        <end position="28"/>
    </location>
</feature>
<feature type="transmembrane region" description="Helical" evidence="2">
    <location>
        <begin position="99"/>
        <end position="122"/>
    </location>
</feature>
<feature type="transmembrane region" description="Helical" evidence="2">
    <location>
        <begin position="35"/>
        <end position="60"/>
    </location>
</feature>
<feature type="transmembrane region" description="Helical" evidence="2">
    <location>
        <begin position="66"/>
        <end position="87"/>
    </location>
</feature>
<keyword evidence="4" id="KW-1185">Reference proteome</keyword>
<keyword evidence="2" id="KW-1133">Transmembrane helix</keyword>
<keyword evidence="2" id="KW-0812">Transmembrane</keyword>
<dbReference type="AlphaFoldDB" id="A0A7W5A6V3"/>
<evidence type="ECO:0000256" key="2">
    <source>
        <dbReference type="SAM" id="Phobius"/>
    </source>
</evidence>
<evidence type="ECO:0000313" key="3">
    <source>
        <dbReference type="EMBL" id="MBB3090793.1"/>
    </source>
</evidence>
<evidence type="ECO:0000313" key="4">
    <source>
        <dbReference type="Proteomes" id="UP000577707"/>
    </source>
</evidence>
<protein>
    <submittedName>
        <fullName evidence="3">Uncharacterized protein</fullName>
    </submittedName>
</protein>
<reference evidence="3 4" key="1">
    <citation type="submission" date="2020-08" db="EMBL/GenBank/DDBJ databases">
        <title>Genomic Encyclopedia of Type Strains, Phase III (KMG-III): the genomes of soil and plant-associated and newly described type strains.</title>
        <authorList>
            <person name="Whitman W."/>
        </authorList>
    </citation>
    <scope>NUCLEOTIDE SEQUENCE [LARGE SCALE GENOMIC DNA]</scope>
    <source>
        <strain evidence="3 4">CECT 3302</strain>
    </source>
</reference>
<proteinExistence type="predicted"/>
<dbReference type="Pfam" id="PF13384">
    <property type="entry name" value="HTH_23"/>
    <property type="match status" value="1"/>
</dbReference>
<feature type="region of interest" description="Disordered" evidence="1">
    <location>
        <begin position="1"/>
        <end position="28"/>
    </location>
</feature>
<dbReference type="Proteomes" id="UP000577707">
    <property type="component" value="Unassembled WGS sequence"/>
</dbReference>
<dbReference type="RefSeq" id="WP_183548176.1">
    <property type="nucleotide sequence ID" value="NZ_BMQT01000010.1"/>
</dbReference>
<accession>A0A7W5A6V3</accession>
<gene>
    <name evidence="3" type="ORF">FHS12_003755</name>
</gene>
<comment type="caution">
    <text evidence="3">The sequence shown here is derived from an EMBL/GenBank/DDBJ whole genome shotgun (WGS) entry which is preliminary data.</text>
</comment>
<evidence type="ECO:0000256" key="1">
    <source>
        <dbReference type="SAM" id="MobiDB-lite"/>
    </source>
</evidence>
<dbReference type="EMBL" id="JACHXG010000008">
    <property type="protein sequence ID" value="MBB3090793.1"/>
    <property type="molecule type" value="Genomic_DNA"/>
</dbReference>
<name>A0A7W5A6V3_9ACTN</name>
<sequence>MNAHTTYTEDRPHGHAPSTPTTTARPTGRPSGLAVVGYGMTAVGFLQVAVTIAPQIAALIPAAGVAAPAIGVAVALAADVVWAALGHTTINAYKTGQRAAAYGFGTATALAVAASTVLLAAIGHMGPWSAIPALAALLLVADAIRDQVTVSPETADIIRTRSAQIRDQRALAEIEARHEAHMETITGYGEAARLAARTHALAEIKVTVERAENRAAKRLTTSAEKHSAGAETYRELIAGQVAVTPDTAPDIEADTTPDNRPNHDPWAIASRTADVTLDVSAAPTLTVIPDTLDESHEQDESTGLCAVCCEPLRTEDGDQVHDACAATKLRAHGLSVPEVARLLDVSDRTVYRWTNAAATELAGGAR</sequence>
<keyword evidence="2" id="KW-0472">Membrane</keyword>
<organism evidence="3 4">
    <name type="scientific">Nocardioides albus</name>
    <dbReference type="NCBI Taxonomy" id="1841"/>
    <lineage>
        <taxon>Bacteria</taxon>
        <taxon>Bacillati</taxon>
        <taxon>Actinomycetota</taxon>
        <taxon>Actinomycetes</taxon>
        <taxon>Propionibacteriales</taxon>
        <taxon>Nocardioidaceae</taxon>
        <taxon>Nocardioides</taxon>
    </lineage>
</organism>